<dbReference type="EMBL" id="NIRI02000056">
    <property type="protein sequence ID" value="KAG5444026.1"/>
    <property type="molecule type" value="Genomic_DNA"/>
</dbReference>
<protein>
    <submittedName>
        <fullName evidence="1">Uncharacterized protein</fullName>
    </submittedName>
</protein>
<evidence type="ECO:0000313" key="1">
    <source>
        <dbReference type="EMBL" id="KAG5444026.1"/>
    </source>
</evidence>
<evidence type="ECO:0000313" key="2">
    <source>
        <dbReference type="Proteomes" id="UP000286415"/>
    </source>
</evidence>
<gene>
    <name evidence="1" type="ORF">CSKR_106197</name>
</gene>
<proteinExistence type="predicted"/>
<keyword evidence="2" id="KW-1185">Reference proteome</keyword>
<organism evidence="1 2">
    <name type="scientific">Clonorchis sinensis</name>
    <name type="common">Chinese liver fluke</name>
    <dbReference type="NCBI Taxonomy" id="79923"/>
    <lineage>
        <taxon>Eukaryota</taxon>
        <taxon>Metazoa</taxon>
        <taxon>Spiralia</taxon>
        <taxon>Lophotrochozoa</taxon>
        <taxon>Platyhelminthes</taxon>
        <taxon>Trematoda</taxon>
        <taxon>Digenea</taxon>
        <taxon>Opisthorchiida</taxon>
        <taxon>Opisthorchiata</taxon>
        <taxon>Opisthorchiidae</taxon>
        <taxon>Clonorchis</taxon>
    </lineage>
</organism>
<accession>A0A8T1M5C8</accession>
<name>A0A8T1M5C8_CLOSI</name>
<dbReference type="Proteomes" id="UP000286415">
    <property type="component" value="Unassembled WGS sequence"/>
</dbReference>
<reference evidence="1 2" key="1">
    <citation type="journal article" date="2018" name="Biotechnol. Adv.">
        <title>Improved genomic resources and new bioinformatic workflow for the carcinogenic parasite Clonorchis sinensis: Biotechnological implications.</title>
        <authorList>
            <person name="Wang D."/>
            <person name="Korhonen P.K."/>
            <person name="Gasser R.B."/>
            <person name="Young N.D."/>
        </authorList>
    </citation>
    <scope>NUCLEOTIDE SEQUENCE [LARGE SCALE GENOMIC DNA]</scope>
    <source>
        <strain evidence="1">Cs-k2</strain>
    </source>
</reference>
<sequence>MRLISTMVDKHLYAGERKHSEALGRFDVGKQPDVKHRKHDHDQPQPSAGVHINDLAQLTARSGFGEQSIHSEDRTKYNNDNTCTGLTAVKHVLILGLLILQMVKFPTTSLYHAGEVQSVIQYCVDFRVFCTA</sequence>
<reference evidence="1 2" key="2">
    <citation type="journal article" date="2021" name="Genomics">
        <title>High-quality reference genome for Clonorchis sinensis.</title>
        <authorList>
            <person name="Young N.D."/>
            <person name="Stroehlein A.J."/>
            <person name="Kinkar L."/>
            <person name="Wang T."/>
            <person name="Sohn W.M."/>
            <person name="Chang B.C.H."/>
            <person name="Kaur P."/>
            <person name="Weisz D."/>
            <person name="Dudchenko O."/>
            <person name="Aiden E.L."/>
            <person name="Korhonen P.K."/>
            <person name="Gasser R.B."/>
        </authorList>
    </citation>
    <scope>NUCLEOTIDE SEQUENCE [LARGE SCALE GENOMIC DNA]</scope>
    <source>
        <strain evidence="1">Cs-k2</strain>
    </source>
</reference>
<comment type="caution">
    <text evidence="1">The sequence shown here is derived from an EMBL/GenBank/DDBJ whole genome shotgun (WGS) entry which is preliminary data.</text>
</comment>